<name>A0ABW0RHU7_9BACL</name>
<gene>
    <name evidence="2" type="ORF">ACFPOH_15710</name>
</gene>
<dbReference type="EMBL" id="JBHSNQ010000191">
    <property type="protein sequence ID" value="MFC5543155.1"/>
    <property type="molecule type" value="Genomic_DNA"/>
</dbReference>
<dbReference type="Proteomes" id="UP001595978">
    <property type="component" value="Unassembled WGS sequence"/>
</dbReference>
<dbReference type="RefSeq" id="WP_342470052.1">
    <property type="nucleotide sequence ID" value="NZ_JBHSNQ010000191.1"/>
</dbReference>
<organism evidence="2 3">
    <name type="scientific">Ureibacillus suwonensis</name>
    <dbReference type="NCBI Taxonomy" id="313007"/>
    <lineage>
        <taxon>Bacteria</taxon>
        <taxon>Bacillati</taxon>
        <taxon>Bacillota</taxon>
        <taxon>Bacilli</taxon>
        <taxon>Bacillales</taxon>
        <taxon>Caryophanaceae</taxon>
        <taxon>Ureibacillus</taxon>
    </lineage>
</organism>
<evidence type="ECO:0000256" key="1">
    <source>
        <dbReference type="SAM" id="Phobius"/>
    </source>
</evidence>
<feature type="transmembrane region" description="Helical" evidence="1">
    <location>
        <begin position="6"/>
        <end position="28"/>
    </location>
</feature>
<evidence type="ECO:0000313" key="3">
    <source>
        <dbReference type="Proteomes" id="UP001595978"/>
    </source>
</evidence>
<protein>
    <submittedName>
        <fullName evidence="2">Short-chain dehydrogenase</fullName>
    </submittedName>
</protein>
<keyword evidence="1" id="KW-1133">Transmembrane helix</keyword>
<reference evidence="3" key="1">
    <citation type="journal article" date="2019" name="Int. J. Syst. Evol. Microbiol.">
        <title>The Global Catalogue of Microorganisms (GCM) 10K type strain sequencing project: providing services to taxonomists for standard genome sequencing and annotation.</title>
        <authorList>
            <consortium name="The Broad Institute Genomics Platform"/>
            <consortium name="The Broad Institute Genome Sequencing Center for Infectious Disease"/>
            <person name="Wu L."/>
            <person name="Ma J."/>
        </authorList>
    </citation>
    <scope>NUCLEOTIDE SEQUENCE [LARGE SCALE GENOMIC DNA]</scope>
    <source>
        <strain evidence="3">CCUG 56331</strain>
    </source>
</reference>
<keyword evidence="1" id="KW-0472">Membrane</keyword>
<evidence type="ECO:0000313" key="2">
    <source>
        <dbReference type="EMBL" id="MFC5543155.1"/>
    </source>
</evidence>
<proteinExistence type="predicted"/>
<feature type="transmembrane region" description="Helical" evidence="1">
    <location>
        <begin position="51"/>
        <end position="76"/>
    </location>
</feature>
<keyword evidence="3" id="KW-1185">Reference proteome</keyword>
<accession>A0ABW0RHU7</accession>
<keyword evidence="1" id="KW-0812">Transmembrane</keyword>
<comment type="caution">
    <text evidence="2">The sequence shown here is derived from an EMBL/GenBank/DDBJ whole genome shotgun (WGS) entry which is preliminary data.</text>
</comment>
<sequence>MNSVWTVLTIIVSIILIGVSYVTTVGVMKKTDERASTTDVPISRMVRDHPILMNPIILMYVVFLTFLGILIFYLWAKYGY</sequence>